<gene>
    <name evidence="1" type="ORF">Bca52824_001708</name>
</gene>
<dbReference type="Proteomes" id="UP000886595">
    <property type="component" value="Unassembled WGS sequence"/>
</dbReference>
<evidence type="ECO:0000313" key="2">
    <source>
        <dbReference type="Proteomes" id="UP000886595"/>
    </source>
</evidence>
<dbReference type="EMBL" id="JAAMPC010000001">
    <property type="protein sequence ID" value="KAG2330528.1"/>
    <property type="molecule type" value="Genomic_DNA"/>
</dbReference>
<evidence type="ECO:0000313" key="1">
    <source>
        <dbReference type="EMBL" id="KAG2330528.1"/>
    </source>
</evidence>
<keyword evidence="2" id="KW-1185">Reference proteome</keyword>
<name>A0A8X7WGK4_BRACI</name>
<reference evidence="1 2" key="1">
    <citation type="submission" date="2020-02" db="EMBL/GenBank/DDBJ databases">
        <authorList>
            <person name="Ma Q."/>
            <person name="Huang Y."/>
            <person name="Song X."/>
            <person name="Pei D."/>
        </authorList>
    </citation>
    <scope>NUCLEOTIDE SEQUENCE [LARGE SCALE GENOMIC DNA]</scope>
    <source>
        <strain evidence="1">Sxm20200214</strain>
        <tissue evidence="1">Leaf</tissue>
    </source>
</reference>
<protein>
    <recommendedName>
        <fullName evidence="3">F-box domain-containing protein</fullName>
    </recommendedName>
</protein>
<dbReference type="AlphaFoldDB" id="A0A8X7WGK4"/>
<proteinExistence type="predicted"/>
<comment type="caution">
    <text evidence="1">The sequence shown here is derived from an EMBL/GenBank/DDBJ whole genome shotgun (WGS) entry which is preliminary data.</text>
</comment>
<organism evidence="1 2">
    <name type="scientific">Brassica carinata</name>
    <name type="common">Ethiopian mustard</name>
    <name type="synonym">Abyssinian cabbage</name>
    <dbReference type="NCBI Taxonomy" id="52824"/>
    <lineage>
        <taxon>Eukaryota</taxon>
        <taxon>Viridiplantae</taxon>
        <taxon>Streptophyta</taxon>
        <taxon>Embryophyta</taxon>
        <taxon>Tracheophyta</taxon>
        <taxon>Spermatophyta</taxon>
        <taxon>Magnoliopsida</taxon>
        <taxon>eudicotyledons</taxon>
        <taxon>Gunneridae</taxon>
        <taxon>Pentapetalae</taxon>
        <taxon>rosids</taxon>
        <taxon>malvids</taxon>
        <taxon>Brassicales</taxon>
        <taxon>Brassicaceae</taxon>
        <taxon>Brassiceae</taxon>
        <taxon>Brassica</taxon>
    </lineage>
</organism>
<sequence length="147" mass="17301">MKDNIRASGVCKTWHEVAVSVRDRSPWLVYFNVDLSGVSYGFFDPREKKTTKAMKLSYLSFYARLCHSKRGDYSWYITMKMSNIVYVWDSHLNPDRPVKYSLSSRSFYKRHDGYCVESSSNNEMLHYAAWIEPPQNISIYDFPIIVL</sequence>
<dbReference type="OrthoDB" id="1863935at2759"/>
<accession>A0A8X7WGK4</accession>
<evidence type="ECO:0008006" key="3">
    <source>
        <dbReference type="Google" id="ProtNLM"/>
    </source>
</evidence>